<feature type="transmembrane region" description="Helical" evidence="1">
    <location>
        <begin position="6"/>
        <end position="28"/>
    </location>
</feature>
<dbReference type="AlphaFoldDB" id="A0A2P1CLS4"/>
<sequence length="51" mass="6228">MPQMSPLYWEALFLMFIMSLVLMSMIIYHMPKISINMKLNNYSNPQTNWKW</sequence>
<evidence type="ECO:0000313" key="2">
    <source>
        <dbReference type="EMBL" id="AVJ52277.1"/>
    </source>
</evidence>
<keyword evidence="1" id="KW-0472">Membrane</keyword>
<proteinExistence type="predicted"/>
<accession>A0A2P1CLS4</accession>
<organism evidence="2">
    <name type="scientific">Homaemus aeneifrons</name>
    <name type="common">Shield-backed bug</name>
    <dbReference type="NCBI Taxonomy" id="881677"/>
    <lineage>
        <taxon>Eukaryota</taxon>
        <taxon>Metazoa</taxon>
        <taxon>Ecdysozoa</taxon>
        <taxon>Arthropoda</taxon>
        <taxon>Hexapoda</taxon>
        <taxon>Insecta</taxon>
        <taxon>Pterygota</taxon>
        <taxon>Neoptera</taxon>
        <taxon>Paraneoptera</taxon>
        <taxon>Hemiptera</taxon>
        <taxon>Heteroptera</taxon>
        <taxon>Panheteroptera</taxon>
        <taxon>Pentatomomorpha</taxon>
        <taxon>Pentatomoidea</taxon>
        <taxon>Scutelleridae</taxon>
        <taxon>Pachycorinae</taxon>
        <taxon>Homaemus</taxon>
    </lineage>
</organism>
<reference evidence="2" key="1">
    <citation type="journal article" date="2018" name="Cladistics">
        <title>Phylogeny and the colourful history of jewel bugs (Insecta: Hemiptera: Scutelleridae).</title>
        <authorList>
            <person name="Wu Y."/>
            <person name="Redei D."/>
            <person name="Eger J."/>
            <person name="Wang Y."/>
            <person name="Wu H."/>
            <person name="Carapezza A."/>
            <person name="Kment P."/>
            <person name="Cai B."/>
            <person name="Sun X."/>
            <person name="Guo P."/>
            <person name="Luo J."/>
            <person name="Xie Q."/>
        </authorList>
    </citation>
    <scope>NUCLEOTIDE SEQUENCE</scope>
</reference>
<geneLocation type="mitochondrion" evidence="2"/>
<keyword evidence="1" id="KW-0812">Transmembrane</keyword>
<dbReference type="EMBL" id="MF173633">
    <property type="protein sequence ID" value="AVJ52277.1"/>
    <property type="molecule type" value="Genomic_DNA"/>
</dbReference>
<keyword evidence="1" id="KW-1133">Transmembrane helix</keyword>
<evidence type="ECO:0000256" key="1">
    <source>
        <dbReference type="SAM" id="Phobius"/>
    </source>
</evidence>
<protein>
    <submittedName>
        <fullName evidence="2">ATP synthase F0 subunit 8</fullName>
    </submittedName>
</protein>
<name>A0A2P1CLS4_HOMAE</name>
<keyword evidence="2" id="KW-0496">Mitochondrion</keyword>
<gene>
    <name evidence="2" type="primary">ATP8</name>
</gene>